<feature type="domain" description="EAL" evidence="4">
    <location>
        <begin position="390"/>
        <end position="644"/>
    </location>
</feature>
<dbReference type="Pfam" id="PF00990">
    <property type="entry name" value="GGDEF"/>
    <property type="match status" value="1"/>
</dbReference>
<dbReference type="NCBIfam" id="TIGR00229">
    <property type="entry name" value="sensory_box"/>
    <property type="match status" value="2"/>
</dbReference>
<dbReference type="InterPro" id="IPR001633">
    <property type="entry name" value="EAL_dom"/>
</dbReference>
<comment type="caution">
    <text evidence="6">The sequence shown here is derived from an EMBL/GenBank/DDBJ whole genome shotgun (WGS) entry which is preliminary data.</text>
</comment>
<dbReference type="SMART" id="SM00052">
    <property type="entry name" value="EAL"/>
    <property type="match status" value="1"/>
</dbReference>
<dbReference type="PROSITE" id="PS50112">
    <property type="entry name" value="PAS"/>
    <property type="match status" value="1"/>
</dbReference>
<proteinExistence type="predicted"/>
<dbReference type="InterPro" id="IPR035919">
    <property type="entry name" value="EAL_sf"/>
</dbReference>
<dbReference type="SUPFAM" id="SSF141868">
    <property type="entry name" value="EAL domain-like"/>
    <property type="match status" value="1"/>
</dbReference>
<dbReference type="InterPro" id="IPR035965">
    <property type="entry name" value="PAS-like_dom_sf"/>
</dbReference>
<dbReference type="InterPro" id="IPR013767">
    <property type="entry name" value="PAS_fold"/>
</dbReference>
<dbReference type="PROSITE" id="PS50883">
    <property type="entry name" value="EAL"/>
    <property type="match status" value="1"/>
</dbReference>
<dbReference type="EMBL" id="JBHSWI010000001">
    <property type="protein sequence ID" value="MFC6647049.1"/>
    <property type="molecule type" value="Genomic_DNA"/>
</dbReference>
<dbReference type="PANTHER" id="PTHR44757:SF2">
    <property type="entry name" value="BIOFILM ARCHITECTURE MAINTENANCE PROTEIN MBAA"/>
    <property type="match status" value="1"/>
</dbReference>
<dbReference type="Pfam" id="PF00989">
    <property type="entry name" value="PAS"/>
    <property type="match status" value="1"/>
</dbReference>
<dbReference type="InterPro" id="IPR029787">
    <property type="entry name" value="Nucleotide_cyclase"/>
</dbReference>
<feature type="domain" description="GGDEF" evidence="5">
    <location>
        <begin position="248"/>
        <end position="381"/>
    </location>
</feature>
<protein>
    <submittedName>
        <fullName evidence="6">Bifunctional diguanylate cyclase/phosphodiesterase</fullName>
    </submittedName>
</protein>
<dbReference type="InterPro" id="IPR000014">
    <property type="entry name" value="PAS"/>
</dbReference>
<accession>A0ABW1ZD77</accession>
<dbReference type="SUPFAM" id="SSF55785">
    <property type="entry name" value="PYP-like sensor domain (PAS domain)"/>
    <property type="match status" value="1"/>
</dbReference>
<dbReference type="InterPro" id="IPR001610">
    <property type="entry name" value="PAC"/>
</dbReference>
<dbReference type="Gene3D" id="3.20.20.450">
    <property type="entry name" value="EAL domain"/>
    <property type="match status" value="1"/>
</dbReference>
<feature type="domain" description="PAS" evidence="2">
    <location>
        <begin position="75"/>
        <end position="146"/>
    </location>
</feature>
<name>A0ABW1ZD77_9BACT</name>
<dbReference type="Pfam" id="PF00563">
    <property type="entry name" value="EAL"/>
    <property type="match status" value="1"/>
</dbReference>
<dbReference type="Gene3D" id="3.30.450.20">
    <property type="entry name" value="PAS domain"/>
    <property type="match status" value="1"/>
</dbReference>
<evidence type="ECO:0000256" key="1">
    <source>
        <dbReference type="SAM" id="Phobius"/>
    </source>
</evidence>
<keyword evidence="1" id="KW-0472">Membrane</keyword>
<gene>
    <name evidence="6" type="ORF">ACFQBQ_15995</name>
</gene>
<evidence type="ECO:0000313" key="7">
    <source>
        <dbReference type="Proteomes" id="UP001596391"/>
    </source>
</evidence>
<dbReference type="PROSITE" id="PS50887">
    <property type="entry name" value="GGDEF"/>
    <property type="match status" value="1"/>
</dbReference>
<dbReference type="SUPFAM" id="SSF55073">
    <property type="entry name" value="Nucleotide cyclase"/>
    <property type="match status" value="1"/>
</dbReference>
<evidence type="ECO:0000259" key="3">
    <source>
        <dbReference type="PROSITE" id="PS50113"/>
    </source>
</evidence>
<dbReference type="InterPro" id="IPR052155">
    <property type="entry name" value="Biofilm_reg_signaling"/>
</dbReference>
<sequence>MSIVFTVQHLGLFDSSMAALALQRVAAFPLSVATVIPVSAAALLAFTLGSSLRKRRVPATPEVDAPARISKTVANQPEFRSTLQSAPFPMILTDAAGTILEINAPAQHLTLYTAPELMGRRNITHLHKLEELRSRAQTLQSSKRSARSDFEVLCQASECPEQDGRREWTYVRKDGTEIPVQVAVSPLRDKSAEITGYIVLPFDATERKSLTESVEFMSKHDALTRLPNRAYLNSLLAGALEDAKRDETPLTLFLINLDHFKRINDSLGHSEGDQLLITVANRLRESVRASDFVARTASDEFVVVARNLGEPSAVAHSASRLHAALSQPLTMAGHEINITASIGSCTFPDCSFDTSSIVRHADLAMHAAKRRGEGNFHAFNEQMREDRADRLALEAELRYAIDRDEMEIYYQPQVNTRTRTITGMEALLRWKHPKRGMVPPLTFIRAAEESGLIVSIGEWVLENACREARAMQIQTGRRLTLAVNLSPRQVLSDGLFDTVQRALLKSGLNPRDLELEITENTLMISSAETLSTLARLRELGVRLAVDDFGTGFSSFQYILEYRVDRLKIDRSFITNCATDVNAAAIVRAVVAMAHGLDMTVVAEGVETEEQLAFLLRRRCEEAQGFLFGKPQPIHILYEQMAQLTQESEELQIVPITESSDEIPIAKPN</sequence>
<dbReference type="Gene3D" id="3.30.70.270">
    <property type="match status" value="1"/>
</dbReference>
<evidence type="ECO:0000259" key="2">
    <source>
        <dbReference type="PROSITE" id="PS50112"/>
    </source>
</evidence>
<keyword evidence="1" id="KW-1133">Transmembrane helix</keyword>
<feature type="transmembrane region" description="Helical" evidence="1">
    <location>
        <begin position="28"/>
        <end position="48"/>
    </location>
</feature>
<dbReference type="PROSITE" id="PS50113">
    <property type="entry name" value="PAC"/>
    <property type="match status" value="1"/>
</dbReference>
<evidence type="ECO:0000313" key="6">
    <source>
        <dbReference type="EMBL" id="MFC6647049.1"/>
    </source>
</evidence>
<dbReference type="InterPro" id="IPR000160">
    <property type="entry name" value="GGDEF_dom"/>
</dbReference>
<dbReference type="CDD" id="cd01948">
    <property type="entry name" value="EAL"/>
    <property type="match status" value="1"/>
</dbReference>
<keyword evidence="7" id="KW-1185">Reference proteome</keyword>
<dbReference type="CDD" id="cd00130">
    <property type="entry name" value="PAS"/>
    <property type="match status" value="1"/>
</dbReference>
<evidence type="ECO:0000259" key="5">
    <source>
        <dbReference type="PROSITE" id="PS50887"/>
    </source>
</evidence>
<keyword evidence="1" id="KW-0812">Transmembrane</keyword>
<evidence type="ECO:0000259" key="4">
    <source>
        <dbReference type="PROSITE" id="PS50883"/>
    </source>
</evidence>
<organism evidence="6 7">
    <name type="scientific">Granulicella cerasi</name>
    <dbReference type="NCBI Taxonomy" id="741063"/>
    <lineage>
        <taxon>Bacteria</taxon>
        <taxon>Pseudomonadati</taxon>
        <taxon>Acidobacteriota</taxon>
        <taxon>Terriglobia</taxon>
        <taxon>Terriglobales</taxon>
        <taxon>Acidobacteriaceae</taxon>
        <taxon>Granulicella</taxon>
    </lineage>
</organism>
<dbReference type="RefSeq" id="WP_263371018.1">
    <property type="nucleotide sequence ID" value="NZ_JAGSYD010000002.1"/>
</dbReference>
<dbReference type="InterPro" id="IPR000700">
    <property type="entry name" value="PAS-assoc_C"/>
</dbReference>
<dbReference type="Proteomes" id="UP001596391">
    <property type="component" value="Unassembled WGS sequence"/>
</dbReference>
<dbReference type="NCBIfam" id="TIGR00254">
    <property type="entry name" value="GGDEF"/>
    <property type="match status" value="1"/>
</dbReference>
<reference evidence="7" key="1">
    <citation type="journal article" date="2019" name="Int. J. Syst. Evol. Microbiol.">
        <title>The Global Catalogue of Microorganisms (GCM) 10K type strain sequencing project: providing services to taxonomists for standard genome sequencing and annotation.</title>
        <authorList>
            <consortium name="The Broad Institute Genomics Platform"/>
            <consortium name="The Broad Institute Genome Sequencing Center for Infectious Disease"/>
            <person name="Wu L."/>
            <person name="Ma J."/>
        </authorList>
    </citation>
    <scope>NUCLEOTIDE SEQUENCE [LARGE SCALE GENOMIC DNA]</scope>
    <source>
        <strain evidence="7">CGMCC 1.16026</strain>
    </source>
</reference>
<dbReference type="SMART" id="SM00091">
    <property type="entry name" value="PAS"/>
    <property type="match status" value="1"/>
</dbReference>
<dbReference type="SMART" id="SM00267">
    <property type="entry name" value="GGDEF"/>
    <property type="match status" value="1"/>
</dbReference>
<dbReference type="SMART" id="SM00086">
    <property type="entry name" value="PAC"/>
    <property type="match status" value="1"/>
</dbReference>
<dbReference type="InterPro" id="IPR043128">
    <property type="entry name" value="Rev_trsase/Diguanyl_cyclase"/>
</dbReference>
<feature type="domain" description="PAC" evidence="3">
    <location>
        <begin position="164"/>
        <end position="216"/>
    </location>
</feature>
<dbReference type="PANTHER" id="PTHR44757">
    <property type="entry name" value="DIGUANYLATE CYCLASE DGCP"/>
    <property type="match status" value="1"/>
</dbReference>
<dbReference type="CDD" id="cd01949">
    <property type="entry name" value="GGDEF"/>
    <property type="match status" value="1"/>
</dbReference>